<feature type="compositionally biased region" description="Basic residues" evidence="9">
    <location>
        <begin position="999"/>
        <end position="1010"/>
    </location>
</feature>
<evidence type="ECO:0000256" key="5">
    <source>
        <dbReference type="ARBA" id="ARBA00022927"/>
    </source>
</evidence>
<dbReference type="PANTHER" id="PTHR21311:SF0">
    <property type="entry name" value="CONSERVED OLIGOMERIC GOLGI COMPLEX SUBUNIT 8"/>
    <property type="match status" value="1"/>
</dbReference>
<evidence type="ECO:0000256" key="7">
    <source>
        <dbReference type="ARBA" id="ARBA00023136"/>
    </source>
</evidence>
<evidence type="ECO:0000256" key="9">
    <source>
        <dbReference type="SAM" id="MobiDB-lite"/>
    </source>
</evidence>
<dbReference type="GeneID" id="28984254"/>
<keyword evidence="7" id="KW-0472">Membrane</keyword>
<dbReference type="EMBL" id="KQ087224">
    <property type="protein sequence ID" value="KLT41013.1"/>
    <property type="molecule type" value="Genomic_DNA"/>
</dbReference>
<comment type="subcellular location">
    <subcellularLocation>
        <location evidence="1">Golgi apparatus membrane</location>
        <topology evidence="1">Peripheral membrane protein</topology>
    </subcellularLocation>
</comment>
<protein>
    <recommendedName>
        <fullName evidence="3">Conserved oligomeric Golgi complex subunit 8</fullName>
    </recommendedName>
    <alternativeName>
        <fullName evidence="8">Component of oligomeric Golgi complex 8</fullName>
    </alternativeName>
</protein>
<evidence type="ECO:0000256" key="2">
    <source>
        <dbReference type="ARBA" id="ARBA00006419"/>
    </source>
</evidence>
<feature type="compositionally biased region" description="Low complexity" evidence="9">
    <location>
        <begin position="930"/>
        <end position="956"/>
    </location>
</feature>
<name>A0A0J0XIX6_9TREE</name>
<dbReference type="Proteomes" id="UP000053611">
    <property type="component" value="Unassembled WGS sequence"/>
</dbReference>
<feature type="compositionally biased region" description="Pro residues" evidence="9">
    <location>
        <begin position="754"/>
        <end position="768"/>
    </location>
</feature>
<evidence type="ECO:0000256" key="1">
    <source>
        <dbReference type="ARBA" id="ARBA00004395"/>
    </source>
</evidence>
<dbReference type="PANTHER" id="PTHR21311">
    <property type="entry name" value="CONSERVED OLIGOMERIC GOLGI COMPLEX COMPONENT 8"/>
    <property type="match status" value="1"/>
</dbReference>
<dbReference type="Pfam" id="PF04124">
    <property type="entry name" value="Dor1"/>
    <property type="match status" value="1"/>
</dbReference>
<organism evidence="10 11">
    <name type="scientific">Cutaneotrichosporon oleaginosum</name>
    <dbReference type="NCBI Taxonomy" id="879819"/>
    <lineage>
        <taxon>Eukaryota</taxon>
        <taxon>Fungi</taxon>
        <taxon>Dikarya</taxon>
        <taxon>Basidiomycota</taxon>
        <taxon>Agaricomycotina</taxon>
        <taxon>Tremellomycetes</taxon>
        <taxon>Trichosporonales</taxon>
        <taxon>Trichosporonaceae</taxon>
        <taxon>Cutaneotrichosporon</taxon>
    </lineage>
</organism>
<feature type="compositionally biased region" description="Low complexity" evidence="9">
    <location>
        <begin position="724"/>
        <end position="753"/>
    </location>
</feature>
<proteinExistence type="inferred from homology"/>
<feature type="compositionally biased region" description="Acidic residues" evidence="9">
    <location>
        <begin position="968"/>
        <end position="978"/>
    </location>
</feature>
<dbReference type="RefSeq" id="XP_018277504.1">
    <property type="nucleotide sequence ID" value="XM_018423651.1"/>
</dbReference>
<dbReference type="GO" id="GO:0015031">
    <property type="term" value="P:protein transport"/>
    <property type="evidence" value="ECO:0007669"/>
    <property type="project" value="UniProtKB-KW"/>
</dbReference>
<keyword evidence="4" id="KW-0813">Transport</keyword>
<dbReference type="InterPro" id="IPR016159">
    <property type="entry name" value="Cullin_repeat-like_dom_sf"/>
</dbReference>
<feature type="compositionally biased region" description="Low complexity" evidence="9">
    <location>
        <begin position="889"/>
        <end position="902"/>
    </location>
</feature>
<keyword evidence="5" id="KW-0653">Protein transport</keyword>
<evidence type="ECO:0000313" key="10">
    <source>
        <dbReference type="EMBL" id="KLT41013.1"/>
    </source>
</evidence>
<feature type="region of interest" description="Disordered" evidence="9">
    <location>
        <begin position="476"/>
        <end position="509"/>
    </location>
</feature>
<keyword evidence="11" id="KW-1185">Reference proteome</keyword>
<dbReference type="OrthoDB" id="1661054at2759"/>
<dbReference type="AlphaFoldDB" id="A0A0J0XIX6"/>
<feature type="compositionally biased region" description="Low complexity" evidence="9">
    <location>
        <begin position="775"/>
        <end position="800"/>
    </location>
</feature>
<gene>
    <name evidence="10" type="ORF">CC85DRAFT_286828</name>
</gene>
<dbReference type="GO" id="GO:0000139">
    <property type="term" value="C:Golgi membrane"/>
    <property type="evidence" value="ECO:0007669"/>
    <property type="project" value="UniProtKB-SubCell"/>
</dbReference>
<evidence type="ECO:0000256" key="3">
    <source>
        <dbReference type="ARBA" id="ARBA00020983"/>
    </source>
</evidence>
<feature type="region of interest" description="Disordered" evidence="9">
    <location>
        <begin position="567"/>
        <end position="1010"/>
    </location>
</feature>
<reference evidence="10 11" key="1">
    <citation type="submission" date="2015-03" db="EMBL/GenBank/DDBJ databases">
        <title>Genomics and transcriptomics of the oil-accumulating basidiomycete yeast T. oleaginosus allow insights into substrate utilization and the diverse evolutionary trajectories of mating systems in fungi.</title>
        <authorList>
            <consortium name="DOE Joint Genome Institute"/>
            <person name="Kourist R."/>
            <person name="Kracht O."/>
            <person name="Bracharz F."/>
            <person name="Lipzen A."/>
            <person name="Nolan M."/>
            <person name="Ohm R."/>
            <person name="Grigoriev I."/>
            <person name="Sun S."/>
            <person name="Heitman J."/>
            <person name="Bruck T."/>
            <person name="Nowrousian M."/>
        </authorList>
    </citation>
    <scope>NUCLEOTIDE SEQUENCE [LARGE SCALE GENOMIC DNA]</scope>
    <source>
        <strain evidence="10 11">IBC0246</strain>
    </source>
</reference>
<evidence type="ECO:0000256" key="6">
    <source>
        <dbReference type="ARBA" id="ARBA00023034"/>
    </source>
</evidence>
<comment type="similarity">
    <text evidence="2">Belongs to the COG8 family.</text>
</comment>
<evidence type="ECO:0000256" key="8">
    <source>
        <dbReference type="ARBA" id="ARBA00031347"/>
    </source>
</evidence>
<sequence>MEEEPDTPSLVDLLQHTAASQHLPVPDLRASAAQEYLDTLQSLPLKALLAEAGAIAEAAGGVEGELTNLCYREYTTFISVHKCSAAVTSAFDDFSSSLGRLLDAVPALEDECRTFVRSTAGVQEARAKAALVQEHQDKLFDLLEIPQLMDTCVRNGYYQEALELSAHTTSLVKRYPAVELVQDVAKEVDGVLQLMLAQLLALLREPIKLPALVKTVGYLRRLHIIGENELGLAFLVSRLSNFRTQLGALERDRPDPVRYVRKYVDLFREHVFDIISQFSAIFDGQDGAAQLASFVGQCVDELVDVVASNVPNMNDAASLSSILVQLGYCALAFARVGLDFSSLVTDPFADAVTSAFNGAVADATKSLTATLAQAEKGSNSPSSALLAPEALPALLSADTPFSFIPWSGSLEALPDLAKFSPLAILVNAHLSALNSLRLLAPLHLHPALAATQCAALTKCTHAVAQYVRQAVAVSDPMNPGGGHKQSGSGRAQLIRRNSETQLTPEARAARRREAQRTCVAFADAWAHAVVPLLRAALDTGVFEEALDDSAELLETLETLDAWVRDQQDEGAESPVKEAARTPNGSGAVTPMAVHDEAVDEPEEMAMEERAASPVRTPSPVKAARSPSPLKAASLARSPSPVNGTTLPRMASPVNERSASPPKERSPSPVKAPSPIAAPSPEAARAPSPVKASSPVRGPSPVKAPSPVRAPSPEKVPSPTPSPSPVKAASPVKSPSPVRAPSPVSSGQQRSPSPAKAPSPARSPSPKPLPQFAIDTPSAAPTPAASATPAPLATPAVETPARVVTPEPAAQEVLAPETGADAATEQPKQLETRTAEMEVPSVDAAAPPPIAEDAVTTHVPLNSKPEPVAAPAPVGSNGDAETSQRSPVTDAIASASVISASDAEPTVATSSLTPEKTSDIVATPTPADVRAPPSIAAASAEPDAKAETAPAPSAPETLVPPPVSAFETPVEEADDDPAESTEPSRPPSPTAAAPSTSGGGKKKKKNKKKKK</sequence>
<dbReference type="STRING" id="879819.A0A0J0XIX6"/>
<accession>A0A0J0XIX6</accession>
<dbReference type="GO" id="GO:0017119">
    <property type="term" value="C:Golgi transport complex"/>
    <property type="evidence" value="ECO:0007669"/>
    <property type="project" value="InterPro"/>
</dbReference>
<keyword evidence="6" id="KW-0333">Golgi apparatus</keyword>
<dbReference type="GO" id="GO:0006891">
    <property type="term" value="P:intra-Golgi vesicle-mediated transport"/>
    <property type="evidence" value="ECO:0007669"/>
    <property type="project" value="TreeGrafter"/>
</dbReference>
<dbReference type="InterPro" id="IPR007255">
    <property type="entry name" value="COG8"/>
</dbReference>
<dbReference type="SUPFAM" id="SSF74788">
    <property type="entry name" value="Cullin repeat-like"/>
    <property type="match status" value="1"/>
</dbReference>
<evidence type="ECO:0000256" key="4">
    <source>
        <dbReference type="ARBA" id="ARBA00022448"/>
    </source>
</evidence>
<feature type="compositionally biased region" description="Pro residues" evidence="9">
    <location>
        <begin position="701"/>
        <end position="723"/>
    </location>
</feature>
<feature type="compositionally biased region" description="Low complexity" evidence="9">
    <location>
        <begin position="678"/>
        <end position="688"/>
    </location>
</feature>
<evidence type="ECO:0000313" key="11">
    <source>
        <dbReference type="Proteomes" id="UP000053611"/>
    </source>
</evidence>